<protein>
    <submittedName>
        <fullName evidence="1">Uncharacterized protein</fullName>
    </submittedName>
</protein>
<dbReference type="eggNOG" id="ENOG5033AQY">
    <property type="taxonomic scope" value="Bacteria"/>
</dbReference>
<organism evidence="1 2">
    <name type="scientific">Coleofasciculus chthonoplastes PCC 7420</name>
    <dbReference type="NCBI Taxonomy" id="118168"/>
    <lineage>
        <taxon>Bacteria</taxon>
        <taxon>Bacillati</taxon>
        <taxon>Cyanobacteriota</taxon>
        <taxon>Cyanophyceae</taxon>
        <taxon>Coleofasciculales</taxon>
        <taxon>Coleofasciculaceae</taxon>
        <taxon>Coleofasciculus</taxon>
    </lineage>
</organism>
<proteinExistence type="predicted"/>
<dbReference type="RefSeq" id="WP_006105203.1">
    <property type="nucleotide sequence ID" value="NZ_DS989869.1"/>
</dbReference>
<evidence type="ECO:0000313" key="1">
    <source>
        <dbReference type="EMBL" id="EDX71778.1"/>
    </source>
</evidence>
<sequence>MDLDIARDLWFLSQTPIIILDNMPKPDYDTSDDHSFEELNSPASVEMKQLMEQIENSHDLLYKMINLEMWALAETMDEFIPGFWSRFLENRRLTLKQFLQNNSHSRKR</sequence>
<gene>
    <name evidence="1" type="ORF">MC7420_6864</name>
</gene>
<dbReference type="STRING" id="118168.MC7420_6864"/>
<dbReference type="HOGENOM" id="CLU_2370399_0_0_3"/>
<evidence type="ECO:0000313" key="2">
    <source>
        <dbReference type="Proteomes" id="UP000003835"/>
    </source>
</evidence>
<dbReference type="Proteomes" id="UP000003835">
    <property type="component" value="Unassembled WGS sequence"/>
</dbReference>
<keyword evidence="2" id="KW-1185">Reference proteome</keyword>
<reference evidence="1 2" key="1">
    <citation type="submission" date="2008-07" db="EMBL/GenBank/DDBJ databases">
        <authorList>
            <person name="Tandeau de Marsac N."/>
            <person name="Ferriera S."/>
            <person name="Johnson J."/>
            <person name="Kravitz S."/>
            <person name="Beeson K."/>
            <person name="Sutton G."/>
            <person name="Rogers Y.-H."/>
            <person name="Friedman R."/>
            <person name="Frazier M."/>
            <person name="Venter J.C."/>
        </authorList>
    </citation>
    <scope>NUCLEOTIDE SEQUENCE [LARGE SCALE GENOMIC DNA]</scope>
    <source>
        <strain evidence="1 2">PCC 7420</strain>
    </source>
</reference>
<dbReference type="EMBL" id="DS989869">
    <property type="protein sequence ID" value="EDX71778.1"/>
    <property type="molecule type" value="Genomic_DNA"/>
</dbReference>
<accession>B4W1S1</accession>
<dbReference type="AlphaFoldDB" id="B4W1S1"/>
<name>B4W1S1_9CYAN</name>